<evidence type="ECO:0000313" key="2">
    <source>
        <dbReference type="Proteomes" id="UP001516662"/>
    </source>
</evidence>
<dbReference type="RefSeq" id="WP_193538445.1">
    <property type="nucleotide sequence ID" value="NZ_JADCLJ010000022.1"/>
</dbReference>
<reference evidence="1 2" key="1">
    <citation type="submission" date="2020-10" db="EMBL/GenBank/DDBJ databases">
        <title>Bacillus sp. HD4P25, an endophyte from a halophyte.</title>
        <authorList>
            <person name="Sun J.-Q."/>
        </authorList>
    </citation>
    <scope>NUCLEOTIDE SEQUENCE [LARGE SCALE GENOMIC DNA]</scope>
    <source>
        <strain evidence="1 2">YIM 93174</strain>
    </source>
</reference>
<dbReference type="EMBL" id="JADCLJ010000022">
    <property type="protein sequence ID" value="MBE4909620.1"/>
    <property type="molecule type" value="Genomic_DNA"/>
</dbReference>
<dbReference type="Proteomes" id="UP001516662">
    <property type="component" value="Unassembled WGS sequence"/>
</dbReference>
<dbReference type="Gene3D" id="3.90.1720.10">
    <property type="entry name" value="endopeptidase domain like (from Nostoc punctiforme)"/>
    <property type="match status" value="1"/>
</dbReference>
<comment type="caution">
    <text evidence="1">The sequence shown here is derived from an EMBL/GenBank/DDBJ whole genome shotgun (WGS) entry which is preliminary data.</text>
</comment>
<sequence>MQQYFNVYRDERKIKIDKKDDQVNLMNISIFLDNQHMGHMSFIDSIIINSRNNFNHKLLIQADVMIDGYIKRIYETYDIGDLRFSERETYFRAGDILVACDNLNGLPYGYMGHSAMVVDESSIVEGVVTNPIIRKVPVENFFNNHKLFAHFRPKNKEMGEKAAKYALNYLETFNENKEKGIAKPIFLFTLNTPLEDEWNYIYCSKLIWLSYYYGADYEFPNDHLWFAPEDLYTNLKDNPDFEVMYIHPDFVFYIDA</sequence>
<protein>
    <submittedName>
        <fullName evidence="1">Uncharacterized protein</fullName>
    </submittedName>
</protein>
<proteinExistence type="predicted"/>
<dbReference type="InterPro" id="IPR038765">
    <property type="entry name" value="Papain-like_cys_pep_sf"/>
</dbReference>
<accession>A0ABR9QM82</accession>
<evidence type="ECO:0000313" key="1">
    <source>
        <dbReference type="EMBL" id="MBE4909620.1"/>
    </source>
</evidence>
<name>A0ABR9QM82_9BACI</name>
<gene>
    <name evidence="1" type="ORF">IMZ08_16325</name>
</gene>
<organism evidence="1 2">
    <name type="scientific">Litchfieldia luteola</name>
    <dbReference type="NCBI Taxonomy" id="682179"/>
    <lineage>
        <taxon>Bacteria</taxon>
        <taxon>Bacillati</taxon>
        <taxon>Bacillota</taxon>
        <taxon>Bacilli</taxon>
        <taxon>Bacillales</taxon>
        <taxon>Bacillaceae</taxon>
        <taxon>Litchfieldia</taxon>
    </lineage>
</organism>
<dbReference type="SUPFAM" id="SSF54001">
    <property type="entry name" value="Cysteine proteinases"/>
    <property type="match status" value="1"/>
</dbReference>
<keyword evidence="2" id="KW-1185">Reference proteome</keyword>